<dbReference type="EMBL" id="JAPDRK010000006">
    <property type="protein sequence ID" value="KAJ9611645.1"/>
    <property type="molecule type" value="Genomic_DNA"/>
</dbReference>
<evidence type="ECO:0000256" key="1">
    <source>
        <dbReference type="SAM" id="SignalP"/>
    </source>
</evidence>
<keyword evidence="3" id="KW-1185">Reference proteome</keyword>
<organism evidence="2 3">
    <name type="scientific">Cladophialophora chaetospira</name>
    <dbReference type="NCBI Taxonomy" id="386627"/>
    <lineage>
        <taxon>Eukaryota</taxon>
        <taxon>Fungi</taxon>
        <taxon>Dikarya</taxon>
        <taxon>Ascomycota</taxon>
        <taxon>Pezizomycotina</taxon>
        <taxon>Eurotiomycetes</taxon>
        <taxon>Chaetothyriomycetidae</taxon>
        <taxon>Chaetothyriales</taxon>
        <taxon>Herpotrichiellaceae</taxon>
        <taxon>Cladophialophora</taxon>
    </lineage>
</organism>
<dbReference type="Proteomes" id="UP001172673">
    <property type="component" value="Unassembled WGS sequence"/>
</dbReference>
<feature type="chain" id="PRO_5041270334" evidence="1">
    <location>
        <begin position="21"/>
        <end position="195"/>
    </location>
</feature>
<evidence type="ECO:0000313" key="3">
    <source>
        <dbReference type="Proteomes" id="UP001172673"/>
    </source>
</evidence>
<comment type="caution">
    <text evidence="2">The sequence shown here is derived from an EMBL/GenBank/DDBJ whole genome shotgun (WGS) entry which is preliminary data.</text>
</comment>
<keyword evidence="1" id="KW-0732">Signal</keyword>
<feature type="signal peptide" evidence="1">
    <location>
        <begin position="1"/>
        <end position="20"/>
    </location>
</feature>
<proteinExistence type="predicted"/>
<gene>
    <name evidence="2" type="ORF">H2200_004829</name>
</gene>
<name>A0AA39CKI9_9EURO</name>
<sequence length="195" mass="22346">MWLSIFEVFVLCAATTEVVAVWSMFYGLVYAFGEVGDSPDDPLDAEMASWSRLRPGTPEPCERVNWEEFGISYPLSLARRNAVRKVRRQDMAIQIEALSDAELGILLRQAKFEKVQRAMRRREGIAIGIVRRPYVPFPLEALPDVELRTLLRQARHEKEQREMRRRHMLTAGMLPPNPQPADTPTVPLAIRMAET</sequence>
<accession>A0AA39CKI9</accession>
<dbReference type="AlphaFoldDB" id="A0AA39CKI9"/>
<evidence type="ECO:0000313" key="2">
    <source>
        <dbReference type="EMBL" id="KAJ9611645.1"/>
    </source>
</evidence>
<protein>
    <submittedName>
        <fullName evidence="2">Uncharacterized protein</fullName>
    </submittedName>
</protein>
<reference evidence="2" key="1">
    <citation type="submission" date="2022-10" db="EMBL/GenBank/DDBJ databases">
        <title>Culturing micro-colonial fungi from biological soil crusts in the Mojave desert and describing Neophaeococcomyces mojavensis, and introducing the new genera and species Taxawa tesnikishii.</title>
        <authorList>
            <person name="Kurbessoian T."/>
            <person name="Stajich J.E."/>
        </authorList>
    </citation>
    <scope>NUCLEOTIDE SEQUENCE</scope>
    <source>
        <strain evidence="2">TK_41</strain>
    </source>
</reference>